<evidence type="ECO:0000313" key="8">
    <source>
        <dbReference type="Proteomes" id="UP001497383"/>
    </source>
</evidence>
<reference evidence="7 8" key="1">
    <citation type="submission" date="2024-03" db="EMBL/GenBank/DDBJ databases">
        <authorList>
            <person name="Brejova B."/>
        </authorList>
    </citation>
    <scope>NUCLEOTIDE SEQUENCE [LARGE SCALE GENOMIC DNA]</scope>
    <source>
        <strain evidence="7 8">CBS 14171</strain>
    </source>
</reference>
<proteinExistence type="inferred from homology"/>
<sequence>MSKSSSQVKIASFSEEPVACVGSFFNGLAVPPRTKFDIYQHNKNRDFLLHGESDTLDYNGQSSNENEYVVAVYDPNKKLVELYKAPYIATKVTSKKNRVYKGPAVKSTGLKNVAQRKALGEAFGTKKAKAALSNLEKNRIDSEKLQDVELDIVDSVQAATKDIPGSQSQLQSQQQSHSQQSQQQQAESSHMGPAPKPNASATNVADIYPIDEVIPRKALPYIRVDPLLTASDPLNLLPAAPEVLKSALTRLIESKNTEKLQWLYYASLLFGVYENRRVSQKEALMTRLQNKPSEALVDGILDQFAISRSSKFGRAKEKAFTIDPQNEDKLLCYLFIILLHLSNFSVELNPLAKDLKLKPTRLVGLFRSLGATIKSATVREAEALGIPKSQAGTYKIANLKVPFKMPELTRRGARR</sequence>
<accession>A0ABP0ZQC4</accession>
<keyword evidence="8" id="KW-1185">Reference proteome</keyword>
<gene>
    <name evidence="7" type="ORF">LODBEIA_P45840</name>
</gene>
<evidence type="ECO:0000256" key="3">
    <source>
        <dbReference type="ARBA" id="ARBA00022478"/>
    </source>
</evidence>
<dbReference type="GeneID" id="92209780"/>
<dbReference type="Proteomes" id="UP001497383">
    <property type="component" value="Chromosome 5"/>
</dbReference>
<dbReference type="PANTHER" id="PTHR14440">
    <property type="entry name" value="DNA-DIRECTED RNA POLYMERASE I SUBUNIT RPA49"/>
    <property type="match status" value="1"/>
</dbReference>
<evidence type="ECO:0000256" key="1">
    <source>
        <dbReference type="ARBA" id="ARBA00004604"/>
    </source>
</evidence>
<dbReference type="RefSeq" id="XP_066831522.1">
    <property type="nucleotide sequence ID" value="XM_066974821.1"/>
</dbReference>
<evidence type="ECO:0000256" key="4">
    <source>
        <dbReference type="ARBA" id="ARBA00023163"/>
    </source>
</evidence>
<dbReference type="EMBL" id="OZ022409">
    <property type="protein sequence ID" value="CAK9440494.1"/>
    <property type="molecule type" value="Genomic_DNA"/>
</dbReference>
<keyword evidence="4" id="KW-0804">Transcription</keyword>
<evidence type="ECO:0000256" key="6">
    <source>
        <dbReference type="SAM" id="MobiDB-lite"/>
    </source>
</evidence>
<evidence type="ECO:0000313" key="7">
    <source>
        <dbReference type="EMBL" id="CAK9440494.1"/>
    </source>
</evidence>
<comment type="similarity">
    <text evidence="2">Belongs to the eukaryotic RPA49/POLR1E RNA polymerase subunit family.</text>
</comment>
<protein>
    <submittedName>
        <fullName evidence="7">Uncharacterized protein</fullName>
    </submittedName>
</protein>
<organism evidence="7 8">
    <name type="scientific">Lodderomyces beijingensis</name>
    <dbReference type="NCBI Taxonomy" id="1775926"/>
    <lineage>
        <taxon>Eukaryota</taxon>
        <taxon>Fungi</taxon>
        <taxon>Dikarya</taxon>
        <taxon>Ascomycota</taxon>
        <taxon>Saccharomycotina</taxon>
        <taxon>Pichiomycetes</taxon>
        <taxon>Debaryomycetaceae</taxon>
        <taxon>Candida/Lodderomyces clade</taxon>
        <taxon>Lodderomyces</taxon>
    </lineage>
</organism>
<feature type="region of interest" description="Disordered" evidence="6">
    <location>
        <begin position="162"/>
        <end position="202"/>
    </location>
</feature>
<evidence type="ECO:0000256" key="5">
    <source>
        <dbReference type="ARBA" id="ARBA00023242"/>
    </source>
</evidence>
<keyword evidence="5" id="KW-0539">Nucleus</keyword>
<dbReference type="Pfam" id="PF06870">
    <property type="entry name" value="RNA_pol_I_A49"/>
    <property type="match status" value="1"/>
</dbReference>
<name>A0ABP0ZQC4_9ASCO</name>
<evidence type="ECO:0000256" key="2">
    <source>
        <dbReference type="ARBA" id="ARBA00009430"/>
    </source>
</evidence>
<feature type="compositionally biased region" description="Low complexity" evidence="6">
    <location>
        <begin position="166"/>
        <end position="189"/>
    </location>
</feature>
<dbReference type="InterPro" id="IPR009668">
    <property type="entry name" value="RNA_pol-assoc_fac_A49-like"/>
</dbReference>
<comment type="subcellular location">
    <subcellularLocation>
        <location evidence="1">Nucleus</location>
        <location evidence="1">Nucleolus</location>
    </subcellularLocation>
</comment>
<keyword evidence="3" id="KW-0240">DNA-directed RNA polymerase</keyword>